<evidence type="ECO:0008006" key="5">
    <source>
        <dbReference type="Google" id="ProtNLM"/>
    </source>
</evidence>
<accession>A0ABN3QUM5</accession>
<keyword evidence="4" id="KW-1185">Reference proteome</keyword>
<proteinExistence type="inferred from homology"/>
<name>A0ABN3QUM5_9ACTN</name>
<dbReference type="SUPFAM" id="SSF51569">
    <property type="entry name" value="Aldolase"/>
    <property type="match status" value="1"/>
</dbReference>
<dbReference type="PANTHER" id="PTHR12128">
    <property type="entry name" value="DIHYDRODIPICOLINATE SYNTHASE"/>
    <property type="match status" value="1"/>
</dbReference>
<gene>
    <name evidence="3" type="ORF">GCM10010411_87760</name>
</gene>
<keyword evidence="2" id="KW-0456">Lyase</keyword>
<reference evidence="3 4" key="1">
    <citation type="journal article" date="2019" name="Int. J. Syst. Evol. Microbiol.">
        <title>The Global Catalogue of Microorganisms (GCM) 10K type strain sequencing project: providing services to taxonomists for standard genome sequencing and annotation.</title>
        <authorList>
            <consortium name="The Broad Institute Genomics Platform"/>
            <consortium name="The Broad Institute Genome Sequencing Center for Infectious Disease"/>
            <person name="Wu L."/>
            <person name="Ma J."/>
        </authorList>
    </citation>
    <scope>NUCLEOTIDE SEQUENCE [LARGE SCALE GENOMIC DNA]</scope>
    <source>
        <strain evidence="3 4">JCM 6833</strain>
    </source>
</reference>
<dbReference type="PANTHER" id="PTHR12128:SF66">
    <property type="entry name" value="4-HYDROXY-2-OXOGLUTARATE ALDOLASE, MITOCHONDRIAL"/>
    <property type="match status" value="1"/>
</dbReference>
<comment type="caution">
    <text evidence="3">The sequence shown here is derived from an EMBL/GenBank/DDBJ whole genome shotgun (WGS) entry which is preliminary data.</text>
</comment>
<organism evidence="3 4">
    <name type="scientific">Actinomadura fulvescens</name>
    <dbReference type="NCBI Taxonomy" id="46160"/>
    <lineage>
        <taxon>Bacteria</taxon>
        <taxon>Bacillati</taxon>
        <taxon>Actinomycetota</taxon>
        <taxon>Actinomycetes</taxon>
        <taxon>Streptosporangiales</taxon>
        <taxon>Thermomonosporaceae</taxon>
        <taxon>Actinomadura</taxon>
    </lineage>
</organism>
<dbReference type="EMBL" id="BAAATD010000019">
    <property type="protein sequence ID" value="GAA2635267.1"/>
    <property type="molecule type" value="Genomic_DNA"/>
</dbReference>
<evidence type="ECO:0000256" key="2">
    <source>
        <dbReference type="ARBA" id="ARBA00023239"/>
    </source>
</evidence>
<dbReference type="InterPro" id="IPR002220">
    <property type="entry name" value="DapA-like"/>
</dbReference>
<evidence type="ECO:0000256" key="1">
    <source>
        <dbReference type="ARBA" id="ARBA00007592"/>
    </source>
</evidence>
<evidence type="ECO:0000313" key="3">
    <source>
        <dbReference type="EMBL" id="GAA2635267.1"/>
    </source>
</evidence>
<dbReference type="Pfam" id="PF00701">
    <property type="entry name" value="DHDPS"/>
    <property type="match status" value="1"/>
</dbReference>
<protein>
    <recommendedName>
        <fullName evidence="5">Dihydrodipicolinate synthase</fullName>
    </recommendedName>
</protein>
<evidence type="ECO:0000313" key="4">
    <source>
        <dbReference type="Proteomes" id="UP001501509"/>
    </source>
</evidence>
<sequence>MLAIGGAGLMNAVGNLAPTPVNRLCEAVAADDLATARRLHYALFTLNRAVFWDTNPIPIKYFMKRLGLLHDNEHRLPTLRPDAALCARLDSLLPQLRPMAEERPPTP</sequence>
<dbReference type="Gene3D" id="3.20.20.70">
    <property type="entry name" value="Aldolase class I"/>
    <property type="match status" value="1"/>
</dbReference>
<dbReference type="InterPro" id="IPR013785">
    <property type="entry name" value="Aldolase_TIM"/>
</dbReference>
<dbReference type="Proteomes" id="UP001501509">
    <property type="component" value="Unassembled WGS sequence"/>
</dbReference>
<comment type="similarity">
    <text evidence="1">Belongs to the DapA family.</text>
</comment>